<evidence type="ECO:0000256" key="1">
    <source>
        <dbReference type="ARBA" id="ARBA00011073"/>
    </source>
</evidence>
<accession>A0AAC9PRG1</accession>
<dbReference type="EMBL" id="CP016076">
    <property type="protein sequence ID" value="APU14299.1"/>
    <property type="molecule type" value="Genomic_DNA"/>
</dbReference>
<comment type="similarity">
    <text evidence="1 5">Belongs to the peptidase S8 family.</text>
</comment>
<dbReference type="InterPro" id="IPR013784">
    <property type="entry name" value="Carb-bd-like_fold"/>
</dbReference>
<dbReference type="InterPro" id="IPR023828">
    <property type="entry name" value="Peptidase_S8_Ser-AS"/>
</dbReference>
<feature type="region of interest" description="Disordered" evidence="6">
    <location>
        <begin position="856"/>
        <end position="880"/>
    </location>
</feature>
<keyword evidence="2 5" id="KW-0645">Protease</keyword>
<organism evidence="9 10">
    <name type="scientific">Actinoalloteichus fjordicus</name>
    <dbReference type="NCBI Taxonomy" id="1612552"/>
    <lineage>
        <taxon>Bacteria</taxon>
        <taxon>Bacillati</taxon>
        <taxon>Actinomycetota</taxon>
        <taxon>Actinomycetes</taxon>
        <taxon>Pseudonocardiales</taxon>
        <taxon>Pseudonocardiaceae</taxon>
        <taxon>Actinoalloteichus</taxon>
    </lineage>
</organism>
<dbReference type="Pfam" id="PF00082">
    <property type="entry name" value="Peptidase_S8"/>
    <property type="match status" value="1"/>
</dbReference>
<feature type="active site" description="Charge relay system" evidence="5">
    <location>
        <position position="255"/>
    </location>
</feature>
<evidence type="ECO:0000259" key="8">
    <source>
        <dbReference type="Pfam" id="PF00082"/>
    </source>
</evidence>
<sequence>MSETRTSARWSRRGTKGLRGASGLVLAMAAALFAAGTVPSIAQQTDIDDDRASIDADVLEVLHEQGTSDVWIVLEERADLSAASEVFDWAERGQAVVDTLRATAGQSQDEAVTLLTAEGADFTPYWISNRILVRSASESLADSITRIPGVDRVSLPTVLAIPEPVDQPAADAAVDGIEWGIDSINADDVWADYGFTGEGIVVGSVDTGVEFDHPALVGSYRGNLGNGGFDHDHHWFDPSNTCGSPSTVPCDNHGHGTHVTGTMIGDDRAGNQIGVAPGAQWISAKGCEGGTGCSESALLGATQWMLAPTDTDGQNPRADLRPHIVNNSWGVPNGPAVDSTFDEVIAAWDASGIFALFSNGNSGPGCDTIDSPADSMLAYGIGAHSVNNTIANSSGRGPGADGTIRPNITAPGVSVRSALPGALYGAASGTSMAAPHVAGSVALLWSAAPSLIGDVEATRALLDTTAIPVNDTSCGGTPEDNNVWGKGRLDVLAAVDAAPRGDAGVLTGTVTDSTTGEPVAAARVAVSGPQNRAVVAAADGTFTLMLPVGDYAVTGTVFGYAENGASATVLADQTATVDLALTALPTHAVSGRISDSGGTGLAGVEVVFGNGELPSSTTDAGGDFVFDAVPAGTHRLAAQGSGCAEPQARDVVVSNGDTAVDFTLADVTDAYGNFCRVQDGAFPAGDTRLALSGDDASETVALPFPITFYGQRYEQAFIATNGFLSFVSASTAAGNTTLPNPLLPNGSVYPFWDDLVVEGTGGVFTGVSGAEGDRVFVVEWRDVRLVDSQAEITFSVAFHEGGGLVFGYADLPTDEPTALGGSATVGIENFRGSDALQYSFNTPVLTAGTSIRFHQPDTGVDRISGPAPAPSAFRGRDRPA</sequence>
<dbReference type="GO" id="GO:0004252">
    <property type="term" value="F:serine-type endopeptidase activity"/>
    <property type="evidence" value="ECO:0007669"/>
    <property type="project" value="UniProtKB-UniRule"/>
</dbReference>
<feature type="active site" description="Charge relay system" evidence="5">
    <location>
        <position position="206"/>
    </location>
</feature>
<dbReference type="InterPro" id="IPR051048">
    <property type="entry name" value="Peptidase_S8/S53_subtilisin"/>
</dbReference>
<gene>
    <name evidence="9" type="ORF">UA74_11195</name>
</gene>
<dbReference type="KEGG" id="acad:UA74_11195"/>
<dbReference type="Gene3D" id="3.40.50.200">
    <property type="entry name" value="Peptidase S8/S53 domain"/>
    <property type="match status" value="1"/>
</dbReference>
<dbReference type="SUPFAM" id="SSF49452">
    <property type="entry name" value="Starch-binding domain-like"/>
    <property type="match status" value="1"/>
</dbReference>
<evidence type="ECO:0000256" key="4">
    <source>
        <dbReference type="ARBA" id="ARBA00022825"/>
    </source>
</evidence>
<feature type="active site" description="Charge relay system" evidence="5">
    <location>
        <position position="431"/>
    </location>
</feature>
<keyword evidence="3 5" id="KW-0378">Hydrolase</keyword>
<keyword evidence="4 5" id="KW-0720">Serine protease</keyword>
<dbReference type="AlphaFoldDB" id="A0AAC9PRG1"/>
<keyword evidence="7" id="KW-0732">Signal</keyword>
<dbReference type="InterPro" id="IPR008969">
    <property type="entry name" value="CarboxyPept-like_regulatory"/>
</dbReference>
<dbReference type="SUPFAM" id="SSF49464">
    <property type="entry name" value="Carboxypeptidase regulatory domain-like"/>
    <property type="match status" value="1"/>
</dbReference>
<dbReference type="Proteomes" id="UP000185511">
    <property type="component" value="Chromosome"/>
</dbReference>
<dbReference type="RefSeq" id="WP_157442203.1">
    <property type="nucleotide sequence ID" value="NZ_CP016076.1"/>
</dbReference>
<keyword evidence="10" id="KW-1185">Reference proteome</keyword>
<evidence type="ECO:0000256" key="2">
    <source>
        <dbReference type="ARBA" id="ARBA00022670"/>
    </source>
</evidence>
<evidence type="ECO:0000256" key="5">
    <source>
        <dbReference type="PROSITE-ProRule" id="PRU01240"/>
    </source>
</evidence>
<name>A0AAC9PRG1_9PSEU</name>
<dbReference type="PANTHER" id="PTHR43399:SF4">
    <property type="entry name" value="CELL WALL-ASSOCIATED PROTEASE"/>
    <property type="match status" value="1"/>
</dbReference>
<dbReference type="InterPro" id="IPR015500">
    <property type="entry name" value="Peptidase_S8_subtilisin-rel"/>
</dbReference>
<evidence type="ECO:0000313" key="9">
    <source>
        <dbReference type="EMBL" id="APU14299.1"/>
    </source>
</evidence>
<feature type="domain" description="Peptidase S8/S53" evidence="8">
    <location>
        <begin position="197"/>
        <end position="472"/>
    </location>
</feature>
<evidence type="ECO:0000256" key="6">
    <source>
        <dbReference type="SAM" id="MobiDB-lite"/>
    </source>
</evidence>
<dbReference type="PROSITE" id="PS00138">
    <property type="entry name" value="SUBTILASE_SER"/>
    <property type="match status" value="1"/>
</dbReference>
<dbReference type="PRINTS" id="PR00723">
    <property type="entry name" value="SUBTILISIN"/>
</dbReference>
<dbReference type="InterPro" id="IPR036852">
    <property type="entry name" value="Peptidase_S8/S53_dom_sf"/>
</dbReference>
<dbReference type="PANTHER" id="PTHR43399">
    <property type="entry name" value="SUBTILISIN-RELATED"/>
    <property type="match status" value="1"/>
</dbReference>
<dbReference type="SUPFAM" id="SSF52743">
    <property type="entry name" value="Subtilisin-like"/>
    <property type="match status" value="1"/>
</dbReference>
<dbReference type="GO" id="GO:0030246">
    <property type="term" value="F:carbohydrate binding"/>
    <property type="evidence" value="ECO:0007669"/>
    <property type="project" value="InterPro"/>
</dbReference>
<dbReference type="Pfam" id="PF13620">
    <property type="entry name" value="CarboxypepD_reg"/>
    <property type="match status" value="2"/>
</dbReference>
<evidence type="ECO:0000256" key="7">
    <source>
        <dbReference type="SAM" id="SignalP"/>
    </source>
</evidence>
<dbReference type="Gene3D" id="2.60.40.1120">
    <property type="entry name" value="Carboxypeptidase-like, regulatory domain"/>
    <property type="match status" value="2"/>
</dbReference>
<protein>
    <submittedName>
        <fullName evidence="9">Subtilase family protease</fullName>
    </submittedName>
</protein>
<feature type="signal peptide" evidence="7">
    <location>
        <begin position="1"/>
        <end position="34"/>
    </location>
</feature>
<feature type="chain" id="PRO_5041915978" evidence="7">
    <location>
        <begin position="35"/>
        <end position="880"/>
    </location>
</feature>
<reference evidence="10" key="1">
    <citation type="submission" date="2016-06" db="EMBL/GenBank/DDBJ databases">
        <title>Complete genome sequence of Actinoalloteichus fjordicus DSM 46855 (=ADI127-17), type strain of the new species Actinoalloteichus fjordicus.</title>
        <authorList>
            <person name="Ruckert C."/>
            <person name="Nouioui I."/>
            <person name="Willmese J."/>
            <person name="van Wezel G."/>
            <person name="Klenk H.-P."/>
            <person name="Kalinowski J."/>
            <person name="Zotchev S.B."/>
        </authorList>
    </citation>
    <scope>NUCLEOTIDE SEQUENCE [LARGE SCALE GENOMIC DNA]</scope>
    <source>
        <strain evidence="10">ADI127-7</strain>
    </source>
</reference>
<dbReference type="PROSITE" id="PS51892">
    <property type="entry name" value="SUBTILASE"/>
    <property type="match status" value="1"/>
</dbReference>
<evidence type="ECO:0000256" key="3">
    <source>
        <dbReference type="ARBA" id="ARBA00022801"/>
    </source>
</evidence>
<dbReference type="GO" id="GO:0006508">
    <property type="term" value="P:proteolysis"/>
    <property type="evidence" value="ECO:0007669"/>
    <property type="project" value="UniProtKB-KW"/>
</dbReference>
<dbReference type="InterPro" id="IPR000209">
    <property type="entry name" value="Peptidase_S8/S53_dom"/>
</dbReference>
<proteinExistence type="inferred from homology"/>
<evidence type="ECO:0000313" key="10">
    <source>
        <dbReference type="Proteomes" id="UP000185511"/>
    </source>
</evidence>